<organism evidence="10 11">
    <name type="scientific">Caproicibacterium argilliputei</name>
    <dbReference type="NCBI Taxonomy" id="3030016"/>
    <lineage>
        <taxon>Bacteria</taxon>
        <taxon>Bacillati</taxon>
        <taxon>Bacillota</taxon>
        <taxon>Clostridia</taxon>
        <taxon>Eubacteriales</taxon>
        <taxon>Oscillospiraceae</taxon>
        <taxon>Caproicibacterium</taxon>
    </lineage>
</organism>
<evidence type="ECO:0000313" key="9">
    <source>
        <dbReference type="EMBL" id="WOC33657.1"/>
    </source>
</evidence>
<keyword evidence="4" id="KW-0238">DNA-binding</keyword>
<reference evidence="10 11" key="3">
    <citation type="submission" date="2024-06" db="EMBL/GenBank/DDBJ databases">
        <title>Caproicibacterium argilliputei sp. nov, a novel caproic acid producing anaerobic bacterium isolated from pit mud.</title>
        <authorList>
            <person name="Xia S."/>
        </authorList>
    </citation>
    <scope>NUCLEOTIDE SEQUENCE [LARGE SCALE GENOMIC DNA]</scope>
    <source>
        <strain evidence="10 11">ZCY20-5</strain>
    </source>
</reference>
<evidence type="ECO:0000256" key="5">
    <source>
        <dbReference type="ARBA" id="ARBA00023172"/>
    </source>
</evidence>
<comment type="function">
    <text evidence="1">Involved in the transposition of the insertion sequence IS5.</text>
</comment>
<evidence type="ECO:0000256" key="3">
    <source>
        <dbReference type="ARBA" id="ARBA00022578"/>
    </source>
</evidence>
<accession>A0AA97DDP6</accession>
<dbReference type="EMBL" id="CP135996">
    <property type="protein sequence ID" value="WOC33657.1"/>
    <property type="molecule type" value="Genomic_DNA"/>
</dbReference>
<sequence>MSMSALCDELAQVRTKKKEFLEQIERIVPWGKWVAMIKPCYYKGEHGNKPYDLELMLRLYLLQNLYNLSDEATVAETIDSRAFSDFCGVESSNQVPDGDTLGRFRNILIQNGLQEQLFAQVANLLQQKGLLLKKGTIVDSTIIAAPSSTKNQEKQRDPDAHQVKKGNAWHFGYKAHVGVDKDSGLVHTVEVTAANVHDVAMTSKLLTGEESVVYGDSGYLGAEKREDAIIKNNAGKRIRYKFNRRPSQIKKGSNRSQAQLKRREHEKSSVRAKVEHVFAVVKGLLRYRKTRYRGLQKQTAKLNMMFALANLILADRPGLAV</sequence>
<dbReference type="InterPro" id="IPR008490">
    <property type="entry name" value="Transposase_InsH_N"/>
</dbReference>
<dbReference type="GO" id="GO:0006313">
    <property type="term" value="P:DNA transposition"/>
    <property type="evidence" value="ECO:0007669"/>
    <property type="project" value="InterPro"/>
</dbReference>
<dbReference type="KEGG" id="carl:PXC00_10580"/>
<feature type="domain" description="Transposase InsH N-terminal" evidence="8">
    <location>
        <begin position="14"/>
        <end position="106"/>
    </location>
</feature>
<dbReference type="InterPro" id="IPR047959">
    <property type="entry name" value="Transpos_IS5"/>
</dbReference>
<protein>
    <submittedName>
        <fullName evidence="10">IS5 family transposase</fullName>
    </submittedName>
</protein>
<evidence type="ECO:0000259" key="7">
    <source>
        <dbReference type="Pfam" id="PF01609"/>
    </source>
</evidence>
<evidence type="ECO:0000256" key="1">
    <source>
        <dbReference type="ARBA" id="ARBA00003544"/>
    </source>
</evidence>
<proteinExistence type="inferred from homology"/>
<comment type="similarity">
    <text evidence="2">Belongs to the transposase 11 family.</text>
</comment>
<reference evidence="11" key="2">
    <citation type="submission" date="2024-06" db="EMBL/GenBank/DDBJ databases">
        <title>Caproicibacterium argilliputei sp. nov, a novel caproic acid producing anaerobic bacterium isolated from pit mud.</title>
        <authorList>
            <person name="Zeng C."/>
        </authorList>
    </citation>
    <scope>NUCLEOTIDE SEQUENCE [LARGE SCALE GENOMIC DNA]</scope>
    <source>
        <strain evidence="11">ZCY20-5</strain>
    </source>
</reference>
<keyword evidence="11" id="KW-1185">Reference proteome</keyword>
<evidence type="ECO:0000256" key="2">
    <source>
        <dbReference type="ARBA" id="ARBA00010075"/>
    </source>
</evidence>
<dbReference type="Proteomes" id="UP001300604">
    <property type="component" value="Chromosome"/>
</dbReference>
<dbReference type="Pfam" id="PF01609">
    <property type="entry name" value="DDE_Tnp_1"/>
    <property type="match status" value="1"/>
</dbReference>
<dbReference type="EMBL" id="CP135996">
    <property type="protein sequence ID" value="WOC33667.1"/>
    <property type="molecule type" value="Genomic_DNA"/>
</dbReference>
<dbReference type="GO" id="GO:0004803">
    <property type="term" value="F:transposase activity"/>
    <property type="evidence" value="ECO:0007669"/>
    <property type="project" value="InterPro"/>
</dbReference>
<keyword evidence="5" id="KW-0233">DNA recombination</keyword>
<dbReference type="NCBIfam" id="NF033581">
    <property type="entry name" value="transpos_IS5_4"/>
    <property type="match status" value="1"/>
</dbReference>
<dbReference type="PANTHER" id="PTHR35604">
    <property type="entry name" value="TRANSPOSASE INSH FOR INSERTION SEQUENCE ELEMENT IS5A-RELATED"/>
    <property type="match status" value="1"/>
</dbReference>
<keyword evidence="3" id="KW-0815">Transposition</keyword>
<feature type="region of interest" description="Disordered" evidence="6">
    <location>
        <begin position="248"/>
        <end position="268"/>
    </location>
</feature>
<evidence type="ECO:0000313" key="10">
    <source>
        <dbReference type="EMBL" id="WOC33667.1"/>
    </source>
</evidence>
<reference evidence="10" key="1">
    <citation type="submission" date="2023-09" db="EMBL/GenBank/DDBJ databases">
        <authorList>
            <person name="Zeng C."/>
        </authorList>
    </citation>
    <scope>NUCLEOTIDE SEQUENCE</scope>
    <source>
        <strain evidence="10">ZCY20-5</strain>
    </source>
</reference>
<name>A0AA97DDP6_9FIRM</name>
<dbReference type="InterPro" id="IPR002559">
    <property type="entry name" value="Transposase_11"/>
</dbReference>
<evidence type="ECO:0000259" key="8">
    <source>
        <dbReference type="Pfam" id="PF05598"/>
    </source>
</evidence>
<gene>
    <name evidence="9" type="ORF">PXC00_08970</name>
    <name evidence="10" type="ORF">PXC00_10580</name>
</gene>
<feature type="compositionally biased region" description="Polar residues" evidence="6">
    <location>
        <begin position="250"/>
        <end position="259"/>
    </location>
</feature>
<feature type="domain" description="Transposase IS4-like" evidence="7">
    <location>
        <begin position="133"/>
        <end position="311"/>
    </location>
</feature>
<evidence type="ECO:0000256" key="6">
    <source>
        <dbReference type="SAM" id="MobiDB-lite"/>
    </source>
</evidence>
<dbReference type="PANTHER" id="PTHR35604:SF2">
    <property type="entry name" value="TRANSPOSASE INSH FOR INSERTION SEQUENCE ELEMENT IS5A-RELATED"/>
    <property type="match status" value="1"/>
</dbReference>
<dbReference type="RefSeq" id="WP_316935212.1">
    <property type="nucleotide sequence ID" value="NZ_CP135996.1"/>
</dbReference>
<dbReference type="KEGG" id="carl:PXC00_08970"/>
<dbReference type="GO" id="GO:0003677">
    <property type="term" value="F:DNA binding"/>
    <property type="evidence" value="ECO:0007669"/>
    <property type="project" value="UniProtKB-KW"/>
</dbReference>
<dbReference type="AlphaFoldDB" id="A0AA97DDP6"/>
<dbReference type="Pfam" id="PF05598">
    <property type="entry name" value="DUF772"/>
    <property type="match status" value="1"/>
</dbReference>
<evidence type="ECO:0000256" key="4">
    <source>
        <dbReference type="ARBA" id="ARBA00023125"/>
    </source>
</evidence>
<evidence type="ECO:0000313" key="11">
    <source>
        <dbReference type="Proteomes" id="UP001300604"/>
    </source>
</evidence>